<gene>
    <name evidence="2" type="ORF">R1flu_023257</name>
</gene>
<evidence type="ECO:0000313" key="3">
    <source>
        <dbReference type="Proteomes" id="UP001605036"/>
    </source>
</evidence>
<name>A0ABD1XRK4_9MARC</name>
<dbReference type="Proteomes" id="UP001605036">
    <property type="component" value="Unassembled WGS sequence"/>
</dbReference>
<sequence length="96" mass="10772">MRELVTIEEEDEGRPLSSLLLAMEEKMGISVENQRKTPRSNEPMVASQSETKTHTGERSSKCVDVKQISVNCLRVYVKARNLLNETEKALGRPAAK</sequence>
<feature type="compositionally biased region" description="Basic and acidic residues" evidence="1">
    <location>
        <begin position="51"/>
        <end position="60"/>
    </location>
</feature>
<accession>A0ABD1XRK4</accession>
<organism evidence="2 3">
    <name type="scientific">Riccia fluitans</name>
    <dbReference type="NCBI Taxonomy" id="41844"/>
    <lineage>
        <taxon>Eukaryota</taxon>
        <taxon>Viridiplantae</taxon>
        <taxon>Streptophyta</taxon>
        <taxon>Embryophyta</taxon>
        <taxon>Marchantiophyta</taxon>
        <taxon>Marchantiopsida</taxon>
        <taxon>Marchantiidae</taxon>
        <taxon>Marchantiales</taxon>
        <taxon>Ricciaceae</taxon>
        <taxon>Riccia</taxon>
    </lineage>
</organism>
<keyword evidence="3" id="KW-1185">Reference proteome</keyword>
<protein>
    <submittedName>
        <fullName evidence="2">Uncharacterized protein</fullName>
    </submittedName>
</protein>
<feature type="region of interest" description="Disordered" evidence="1">
    <location>
        <begin position="30"/>
        <end position="60"/>
    </location>
</feature>
<dbReference type="AlphaFoldDB" id="A0ABD1XRK4"/>
<evidence type="ECO:0000313" key="2">
    <source>
        <dbReference type="EMBL" id="KAL2611565.1"/>
    </source>
</evidence>
<reference evidence="2 3" key="1">
    <citation type="submission" date="2024-09" db="EMBL/GenBank/DDBJ databases">
        <title>Chromosome-scale assembly of Riccia fluitans.</title>
        <authorList>
            <person name="Paukszto L."/>
            <person name="Sawicki J."/>
            <person name="Karawczyk K."/>
            <person name="Piernik-Szablinska J."/>
            <person name="Szczecinska M."/>
            <person name="Mazdziarz M."/>
        </authorList>
    </citation>
    <scope>NUCLEOTIDE SEQUENCE [LARGE SCALE GENOMIC DNA]</scope>
    <source>
        <strain evidence="2">Rf_01</strain>
        <tissue evidence="2">Aerial parts of the thallus</tissue>
    </source>
</reference>
<comment type="caution">
    <text evidence="2">The sequence shown here is derived from an EMBL/GenBank/DDBJ whole genome shotgun (WGS) entry which is preliminary data.</text>
</comment>
<proteinExistence type="predicted"/>
<evidence type="ECO:0000256" key="1">
    <source>
        <dbReference type="SAM" id="MobiDB-lite"/>
    </source>
</evidence>
<dbReference type="EMBL" id="JBHFFA010000007">
    <property type="protein sequence ID" value="KAL2611565.1"/>
    <property type="molecule type" value="Genomic_DNA"/>
</dbReference>